<comment type="similarity">
    <text evidence="2 8">Belongs to the cytochrome P450 family.</text>
</comment>
<gene>
    <name evidence="9" type="ORF">KHLLAP_LOCUS7715</name>
</gene>
<dbReference type="GO" id="GO:0016705">
    <property type="term" value="F:oxidoreductase activity, acting on paired donors, with incorporation or reduction of molecular oxygen"/>
    <property type="evidence" value="ECO:0007669"/>
    <property type="project" value="InterPro"/>
</dbReference>
<evidence type="ECO:0000256" key="2">
    <source>
        <dbReference type="ARBA" id="ARBA00010617"/>
    </source>
</evidence>
<dbReference type="PROSITE" id="PS00086">
    <property type="entry name" value="CYTOCHROME_P450"/>
    <property type="match status" value="1"/>
</dbReference>
<reference evidence="9" key="1">
    <citation type="submission" date="2023-10" db="EMBL/GenBank/DDBJ databases">
        <authorList>
            <person name="Hackl T."/>
        </authorList>
    </citation>
    <scope>NUCLEOTIDE SEQUENCE</scope>
</reference>
<keyword evidence="5 7" id="KW-0408">Iron</keyword>
<dbReference type="PANTHER" id="PTHR24305">
    <property type="entry name" value="CYTOCHROME P450"/>
    <property type="match status" value="1"/>
</dbReference>
<dbReference type="GO" id="GO:0005506">
    <property type="term" value="F:iron ion binding"/>
    <property type="evidence" value="ECO:0007669"/>
    <property type="project" value="InterPro"/>
</dbReference>
<keyword evidence="6 8" id="KW-0503">Monooxygenase</keyword>
<proteinExistence type="inferred from homology"/>
<dbReference type="AlphaFoldDB" id="A0AAI8YJQ5"/>
<evidence type="ECO:0000256" key="5">
    <source>
        <dbReference type="ARBA" id="ARBA00023004"/>
    </source>
</evidence>
<dbReference type="InterPro" id="IPR002403">
    <property type="entry name" value="Cyt_P450_E_grp-IV"/>
</dbReference>
<dbReference type="PRINTS" id="PR00465">
    <property type="entry name" value="EP450IV"/>
</dbReference>
<name>A0AAI8YJQ5_9PEZI</name>
<evidence type="ECO:0000256" key="4">
    <source>
        <dbReference type="ARBA" id="ARBA00022723"/>
    </source>
</evidence>
<dbReference type="GO" id="GO:0020037">
    <property type="term" value="F:heme binding"/>
    <property type="evidence" value="ECO:0007669"/>
    <property type="project" value="InterPro"/>
</dbReference>
<dbReference type="InterPro" id="IPR036396">
    <property type="entry name" value="Cyt_P450_sf"/>
</dbReference>
<evidence type="ECO:0000256" key="7">
    <source>
        <dbReference type="PIRSR" id="PIRSR602403-1"/>
    </source>
</evidence>
<evidence type="ECO:0000256" key="1">
    <source>
        <dbReference type="ARBA" id="ARBA00001971"/>
    </source>
</evidence>
<evidence type="ECO:0000313" key="9">
    <source>
        <dbReference type="EMBL" id="CAJ2507247.1"/>
    </source>
</evidence>
<dbReference type="Proteomes" id="UP001295740">
    <property type="component" value="Unassembled WGS sequence"/>
</dbReference>
<dbReference type="InterPro" id="IPR017972">
    <property type="entry name" value="Cyt_P450_CS"/>
</dbReference>
<dbReference type="EMBL" id="CAUWAG010000010">
    <property type="protein sequence ID" value="CAJ2507247.1"/>
    <property type="molecule type" value="Genomic_DNA"/>
</dbReference>
<sequence>MLTWALYILATRHDIQDTLCAEITILAAEHPDPTFLQIDSLVYLENFIKETMRVYAPATVTYLRAEAYMTIDGVFIPKDTVIDMIIDMIPSGEDADDVDPTRWDRLEGDQSSPYAYNVFSNGPRVCIGKTLALVEIKIILFEIVQTYRCVKVARDFTVENPSLSLRPVGMEVHLAKIGSIRLLGARVWTPKEL</sequence>
<evidence type="ECO:0000256" key="8">
    <source>
        <dbReference type="RuleBase" id="RU000461"/>
    </source>
</evidence>
<feature type="binding site" description="axial binding residue" evidence="7">
    <location>
        <position position="126"/>
    </location>
    <ligand>
        <name>heme</name>
        <dbReference type="ChEBI" id="CHEBI:30413"/>
    </ligand>
    <ligandPart>
        <name>Fe</name>
        <dbReference type="ChEBI" id="CHEBI:18248"/>
    </ligandPart>
</feature>
<dbReference type="InterPro" id="IPR050121">
    <property type="entry name" value="Cytochrome_P450_monoxygenase"/>
</dbReference>
<evidence type="ECO:0000256" key="3">
    <source>
        <dbReference type="ARBA" id="ARBA00022617"/>
    </source>
</evidence>
<evidence type="ECO:0000256" key="6">
    <source>
        <dbReference type="ARBA" id="ARBA00023033"/>
    </source>
</evidence>
<keyword evidence="3 7" id="KW-0349">Heme</keyword>
<evidence type="ECO:0000313" key="10">
    <source>
        <dbReference type="Proteomes" id="UP001295740"/>
    </source>
</evidence>
<organism evidence="9 10">
    <name type="scientific">Anthostomella pinea</name>
    <dbReference type="NCBI Taxonomy" id="933095"/>
    <lineage>
        <taxon>Eukaryota</taxon>
        <taxon>Fungi</taxon>
        <taxon>Dikarya</taxon>
        <taxon>Ascomycota</taxon>
        <taxon>Pezizomycotina</taxon>
        <taxon>Sordariomycetes</taxon>
        <taxon>Xylariomycetidae</taxon>
        <taxon>Xylariales</taxon>
        <taxon>Xylariaceae</taxon>
        <taxon>Anthostomella</taxon>
    </lineage>
</organism>
<keyword evidence="10" id="KW-1185">Reference proteome</keyword>
<dbReference type="GO" id="GO:0004497">
    <property type="term" value="F:monooxygenase activity"/>
    <property type="evidence" value="ECO:0007669"/>
    <property type="project" value="UniProtKB-KW"/>
</dbReference>
<protein>
    <submittedName>
        <fullName evidence="9">Uu.00g084330.m01.CDS01</fullName>
    </submittedName>
</protein>
<dbReference type="Gene3D" id="1.10.630.10">
    <property type="entry name" value="Cytochrome P450"/>
    <property type="match status" value="1"/>
</dbReference>
<dbReference type="SUPFAM" id="SSF48264">
    <property type="entry name" value="Cytochrome P450"/>
    <property type="match status" value="1"/>
</dbReference>
<accession>A0AAI8YJQ5</accession>
<dbReference type="InterPro" id="IPR001128">
    <property type="entry name" value="Cyt_P450"/>
</dbReference>
<dbReference type="PANTHER" id="PTHR24305:SF166">
    <property type="entry name" value="CYTOCHROME P450 12A4, MITOCHONDRIAL-RELATED"/>
    <property type="match status" value="1"/>
</dbReference>
<comment type="cofactor">
    <cofactor evidence="1 7">
        <name>heme</name>
        <dbReference type="ChEBI" id="CHEBI:30413"/>
    </cofactor>
</comment>
<comment type="caution">
    <text evidence="9">The sequence shown here is derived from an EMBL/GenBank/DDBJ whole genome shotgun (WGS) entry which is preliminary data.</text>
</comment>
<keyword evidence="4 7" id="KW-0479">Metal-binding</keyword>
<dbReference type="Pfam" id="PF00067">
    <property type="entry name" value="p450"/>
    <property type="match status" value="1"/>
</dbReference>
<keyword evidence="8" id="KW-0560">Oxidoreductase</keyword>